<sequence length="248" mass="28890">MCLIPTEREARQRLPNMLANPTRRTTFESLANLSSRLFAGKMILARKGTKYYYPCRLIAKSTRRAQGGDTWTIKWWRYANHSSAGQYELKVPISRLADALWENSAERRQIQLGEWKRAYIVHELNDEEESLTNPEARRFTTEIHHALVPHSPILSQLLHNPDAVSSDLVPAKRWAQTQRDIHGNAVPFCGLLTLNDQLSINNWYYKHIEDAYLEFEHNWELDADTIEHGSDLEQYIINQAWDKLVTFT</sequence>
<keyword evidence="2" id="KW-1185">Reference proteome</keyword>
<evidence type="ECO:0000313" key="2">
    <source>
        <dbReference type="Proteomes" id="UP000772434"/>
    </source>
</evidence>
<gene>
    <name evidence="1" type="ORF">BDP27DRAFT_1370799</name>
</gene>
<dbReference type="AlphaFoldDB" id="A0A9P5TZA1"/>
<comment type="caution">
    <text evidence="1">The sequence shown here is derived from an EMBL/GenBank/DDBJ whole genome shotgun (WGS) entry which is preliminary data.</text>
</comment>
<dbReference type="Proteomes" id="UP000772434">
    <property type="component" value="Unassembled WGS sequence"/>
</dbReference>
<organism evidence="1 2">
    <name type="scientific">Rhodocollybia butyracea</name>
    <dbReference type="NCBI Taxonomy" id="206335"/>
    <lineage>
        <taxon>Eukaryota</taxon>
        <taxon>Fungi</taxon>
        <taxon>Dikarya</taxon>
        <taxon>Basidiomycota</taxon>
        <taxon>Agaricomycotina</taxon>
        <taxon>Agaricomycetes</taxon>
        <taxon>Agaricomycetidae</taxon>
        <taxon>Agaricales</taxon>
        <taxon>Marasmiineae</taxon>
        <taxon>Omphalotaceae</taxon>
        <taxon>Rhodocollybia</taxon>
    </lineage>
</organism>
<dbReference type="EMBL" id="JADNRY010000258">
    <property type="protein sequence ID" value="KAF9060137.1"/>
    <property type="molecule type" value="Genomic_DNA"/>
</dbReference>
<name>A0A9P5TZA1_9AGAR</name>
<accession>A0A9P5TZA1</accession>
<dbReference type="OrthoDB" id="3027520at2759"/>
<reference evidence="1" key="1">
    <citation type="submission" date="2020-11" db="EMBL/GenBank/DDBJ databases">
        <authorList>
            <consortium name="DOE Joint Genome Institute"/>
            <person name="Ahrendt S."/>
            <person name="Riley R."/>
            <person name="Andreopoulos W."/>
            <person name="Labutti K."/>
            <person name="Pangilinan J."/>
            <person name="Ruiz-Duenas F.J."/>
            <person name="Barrasa J.M."/>
            <person name="Sanchez-Garcia M."/>
            <person name="Camarero S."/>
            <person name="Miyauchi S."/>
            <person name="Serrano A."/>
            <person name="Linde D."/>
            <person name="Babiker R."/>
            <person name="Drula E."/>
            <person name="Ayuso-Fernandez I."/>
            <person name="Pacheco R."/>
            <person name="Padilla G."/>
            <person name="Ferreira P."/>
            <person name="Barriuso J."/>
            <person name="Kellner H."/>
            <person name="Castanera R."/>
            <person name="Alfaro M."/>
            <person name="Ramirez L."/>
            <person name="Pisabarro A.G."/>
            <person name="Kuo A."/>
            <person name="Tritt A."/>
            <person name="Lipzen A."/>
            <person name="He G."/>
            <person name="Yan M."/>
            <person name="Ng V."/>
            <person name="Cullen D."/>
            <person name="Martin F."/>
            <person name="Rosso M.-N."/>
            <person name="Henrissat B."/>
            <person name="Hibbett D."/>
            <person name="Martinez A.T."/>
            <person name="Grigoriev I.V."/>
        </authorList>
    </citation>
    <scope>NUCLEOTIDE SEQUENCE</scope>
    <source>
        <strain evidence="1">AH 40177</strain>
    </source>
</reference>
<protein>
    <submittedName>
        <fullName evidence="1">Uncharacterized protein</fullName>
    </submittedName>
</protein>
<proteinExistence type="predicted"/>
<evidence type="ECO:0000313" key="1">
    <source>
        <dbReference type="EMBL" id="KAF9060137.1"/>
    </source>
</evidence>